<evidence type="ECO:0000256" key="1">
    <source>
        <dbReference type="ARBA" id="ARBA00004651"/>
    </source>
</evidence>
<evidence type="ECO:0000256" key="5">
    <source>
        <dbReference type="ARBA" id="ARBA00022692"/>
    </source>
</evidence>
<keyword evidence="4" id="KW-1003">Cell membrane</keyword>
<evidence type="ECO:0000256" key="4">
    <source>
        <dbReference type="ARBA" id="ARBA00022475"/>
    </source>
</evidence>
<feature type="transmembrane region" description="Helical" evidence="8">
    <location>
        <begin position="140"/>
        <end position="163"/>
    </location>
</feature>
<comment type="caution">
    <text evidence="11">The sequence shown here is derived from an EMBL/GenBank/DDBJ whole genome shotgun (WGS) entry which is preliminary data.</text>
</comment>
<dbReference type="CDD" id="cd06261">
    <property type="entry name" value="TM_PBP2"/>
    <property type="match status" value="1"/>
</dbReference>
<evidence type="ECO:0000313" key="12">
    <source>
        <dbReference type="Proteomes" id="UP001549119"/>
    </source>
</evidence>
<feature type="transmembrane region" description="Helical" evidence="8">
    <location>
        <begin position="32"/>
        <end position="51"/>
    </location>
</feature>
<name>A0ABV2NMC2_9HYPH</name>
<feature type="transmembrane region" description="Helical" evidence="8">
    <location>
        <begin position="290"/>
        <end position="311"/>
    </location>
</feature>
<dbReference type="Proteomes" id="UP001549119">
    <property type="component" value="Unassembled WGS sequence"/>
</dbReference>
<evidence type="ECO:0000259" key="10">
    <source>
        <dbReference type="PROSITE" id="PS50928"/>
    </source>
</evidence>
<dbReference type="InterPro" id="IPR035906">
    <property type="entry name" value="MetI-like_sf"/>
</dbReference>
<evidence type="ECO:0000256" key="3">
    <source>
        <dbReference type="ARBA" id="ARBA00022448"/>
    </source>
</evidence>
<comment type="similarity">
    <text evidence="2">Belongs to the binding-protein-dependent transport system permease family. CysTW subfamily.</text>
</comment>
<proteinExistence type="inferred from homology"/>
<feature type="transmembrane region" description="Helical" evidence="8">
    <location>
        <begin position="191"/>
        <end position="213"/>
    </location>
</feature>
<evidence type="ECO:0000256" key="9">
    <source>
        <dbReference type="SAM" id="MobiDB-lite"/>
    </source>
</evidence>
<dbReference type="PANTHER" id="PTHR42929">
    <property type="entry name" value="INNER MEMBRANE ABC TRANSPORTER PERMEASE PROTEIN YDCU-RELATED-RELATED"/>
    <property type="match status" value="1"/>
</dbReference>
<keyword evidence="12" id="KW-1185">Reference proteome</keyword>
<evidence type="ECO:0000256" key="7">
    <source>
        <dbReference type="ARBA" id="ARBA00023136"/>
    </source>
</evidence>
<accession>A0ABV2NMC2</accession>
<feature type="compositionally biased region" description="Acidic residues" evidence="9">
    <location>
        <begin position="1"/>
        <end position="10"/>
    </location>
</feature>
<dbReference type="PROSITE" id="PS50928">
    <property type="entry name" value="ABC_TM1"/>
    <property type="match status" value="1"/>
</dbReference>
<keyword evidence="7 8" id="KW-0472">Membrane</keyword>
<dbReference type="Pfam" id="PF00528">
    <property type="entry name" value="BPD_transp_1"/>
    <property type="match status" value="1"/>
</dbReference>
<organism evidence="11 12">
    <name type="scientific">Methylobacterium radiotolerans</name>
    <dbReference type="NCBI Taxonomy" id="31998"/>
    <lineage>
        <taxon>Bacteria</taxon>
        <taxon>Pseudomonadati</taxon>
        <taxon>Pseudomonadota</taxon>
        <taxon>Alphaproteobacteria</taxon>
        <taxon>Hyphomicrobiales</taxon>
        <taxon>Methylobacteriaceae</taxon>
        <taxon>Methylobacterium</taxon>
    </lineage>
</organism>
<feature type="region of interest" description="Disordered" evidence="9">
    <location>
        <begin position="1"/>
        <end position="20"/>
    </location>
</feature>
<dbReference type="RefSeq" id="WP_059409182.1">
    <property type="nucleotide sequence ID" value="NZ_JAZBNP010000002.1"/>
</dbReference>
<keyword evidence="6 8" id="KW-1133">Transmembrane helix</keyword>
<dbReference type="SUPFAM" id="SSF161098">
    <property type="entry name" value="MetI-like"/>
    <property type="match status" value="1"/>
</dbReference>
<feature type="domain" description="ABC transmembrane type-1" evidence="10">
    <location>
        <begin position="105"/>
        <end position="311"/>
    </location>
</feature>
<keyword evidence="5 8" id="KW-0812">Transmembrane</keyword>
<dbReference type="PANTHER" id="PTHR42929:SF3">
    <property type="entry name" value="PUTRESCINE TRANSPORT SYSTEM PERMEASE PROTEIN POTH"/>
    <property type="match status" value="1"/>
</dbReference>
<sequence>MRTGVPDEDPAAGQPGVGSARGRTRGRLFDRLVRLPPFLWLAAFFLLPFAITLKISLSEPATAIPPYLPLLDWRGGLDGWSAFLEALNFDNYLTLAADPLYRDAALGSLTYAGVASLILVGLGTPLAYALARAPSRWQPLLVALVIVPFWTSFLIRVYAWIAILKPEGLLNLALRRLGLIDAPLTILNTDAAVIVGLVYAYLPFMVLPLYAVMNRLDPTLREAAADLGSSPSRVFWTVTVPLSLPGIAAGAGLCFIPMVGEFVIPDLLGGSETLMLGRVLWTEFFSNRDWPLASAVAVLILAIVIGPVVLFRDSLRAGEGEAP</sequence>
<comment type="subcellular location">
    <subcellularLocation>
        <location evidence="1 8">Cell membrane</location>
        <topology evidence="1 8">Multi-pass membrane protein</topology>
    </subcellularLocation>
</comment>
<evidence type="ECO:0000313" key="11">
    <source>
        <dbReference type="EMBL" id="MET3867606.1"/>
    </source>
</evidence>
<reference evidence="11 12" key="1">
    <citation type="submission" date="2024-06" db="EMBL/GenBank/DDBJ databases">
        <title>Genomics of switchgrass bacterial isolates.</title>
        <authorList>
            <person name="Shade A."/>
        </authorList>
    </citation>
    <scope>NUCLEOTIDE SEQUENCE [LARGE SCALE GENOMIC DNA]</scope>
    <source>
        <strain evidence="11 12">PvP084</strain>
    </source>
</reference>
<keyword evidence="3 8" id="KW-0813">Transport</keyword>
<evidence type="ECO:0000256" key="8">
    <source>
        <dbReference type="RuleBase" id="RU363032"/>
    </source>
</evidence>
<evidence type="ECO:0000256" key="2">
    <source>
        <dbReference type="ARBA" id="ARBA00007069"/>
    </source>
</evidence>
<evidence type="ECO:0000256" key="6">
    <source>
        <dbReference type="ARBA" id="ARBA00022989"/>
    </source>
</evidence>
<dbReference type="EMBL" id="JBEPNW010000002">
    <property type="protein sequence ID" value="MET3867606.1"/>
    <property type="molecule type" value="Genomic_DNA"/>
</dbReference>
<gene>
    <name evidence="11" type="ORF">ABIC20_004915</name>
</gene>
<dbReference type="InterPro" id="IPR000515">
    <property type="entry name" value="MetI-like"/>
</dbReference>
<protein>
    <submittedName>
        <fullName evidence="11">Putrescine transport system permease protein</fullName>
    </submittedName>
</protein>
<feature type="transmembrane region" description="Helical" evidence="8">
    <location>
        <begin position="109"/>
        <end position="128"/>
    </location>
</feature>
<dbReference type="Gene3D" id="1.10.3720.10">
    <property type="entry name" value="MetI-like"/>
    <property type="match status" value="1"/>
</dbReference>
<feature type="transmembrane region" description="Helical" evidence="8">
    <location>
        <begin position="234"/>
        <end position="259"/>
    </location>
</feature>